<gene>
    <name evidence="2" type="ORF">HPG69_013721</name>
</gene>
<protein>
    <submittedName>
        <fullName evidence="2">Uncharacterized protein</fullName>
    </submittedName>
</protein>
<organism evidence="2 3">
    <name type="scientific">Diceros bicornis minor</name>
    <name type="common">South-central black rhinoceros</name>
    <dbReference type="NCBI Taxonomy" id="77932"/>
    <lineage>
        <taxon>Eukaryota</taxon>
        <taxon>Metazoa</taxon>
        <taxon>Chordata</taxon>
        <taxon>Craniata</taxon>
        <taxon>Vertebrata</taxon>
        <taxon>Euteleostomi</taxon>
        <taxon>Mammalia</taxon>
        <taxon>Eutheria</taxon>
        <taxon>Laurasiatheria</taxon>
        <taxon>Perissodactyla</taxon>
        <taxon>Rhinocerotidae</taxon>
        <taxon>Diceros</taxon>
    </lineage>
</organism>
<evidence type="ECO:0000313" key="2">
    <source>
        <dbReference type="EMBL" id="KAF5915771.1"/>
    </source>
</evidence>
<feature type="compositionally biased region" description="Gly residues" evidence="1">
    <location>
        <begin position="349"/>
        <end position="370"/>
    </location>
</feature>
<dbReference type="Proteomes" id="UP000551758">
    <property type="component" value="Unassembled WGS sequence"/>
</dbReference>
<evidence type="ECO:0000313" key="3">
    <source>
        <dbReference type="Proteomes" id="UP000551758"/>
    </source>
</evidence>
<reference evidence="2 3" key="1">
    <citation type="journal article" date="2020" name="Mol. Biol. Evol.">
        <title>Interspecific Gene Flow and the Evolution of Specialization in Black and White Rhinoceros.</title>
        <authorList>
            <person name="Moodley Y."/>
            <person name="Westbury M.V."/>
            <person name="Russo I.M."/>
            <person name="Gopalakrishnan S."/>
            <person name="Rakotoarivelo A."/>
            <person name="Olsen R.A."/>
            <person name="Prost S."/>
            <person name="Tunstall T."/>
            <person name="Ryder O.A."/>
            <person name="Dalen L."/>
            <person name="Bruford M.W."/>
        </authorList>
    </citation>
    <scope>NUCLEOTIDE SEQUENCE [LARGE SCALE GENOMIC DNA]</scope>
    <source>
        <strain evidence="2">SBR-YM</strain>
        <tissue evidence="2">Skin</tissue>
    </source>
</reference>
<feature type="region of interest" description="Disordered" evidence="1">
    <location>
        <begin position="94"/>
        <end position="201"/>
    </location>
</feature>
<keyword evidence="3" id="KW-1185">Reference proteome</keyword>
<name>A0A7J7EJG0_DICBM</name>
<comment type="caution">
    <text evidence="2">The sequence shown here is derived from an EMBL/GenBank/DDBJ whole genome shotgun (WGS) entry which is preliminary data.</text>
</comment>
<feature type="region of interest" description="Disordered" evidence="1">
    <location>
        <begin position="251"/>
        <end position="376"/>
    </location>
</feature>
<feature type="compositionally biased region" description="Polar residues" evidence="1">
    <location>
        <begin position="135"/>
        <end position="149"/>
    </location>
</feature>
<dbReference type="EMBL" id="JACDTQ010002757">
    <property type="protein sequence ID" value="KAF5915771.1"/>
    <property type="molecule type" value="Genomic_DNA"/>
</dbReference>
<evidence type="ECO:0000256" key="1">
    <source>
        <dbReference type="SAM" id="MobiDB-lite"/>
    </source>
</evidence>
<sequence>MPNPAVLLPTLRAWHGNSSMNHSGTVVQCMGQDAFCGGASACVPGIWGRGHWPGRIAASLPPQEGSEFTEKPGEAQIIKPYSRGSERVCVCTKGTSGGAPPGESRVCNARPQRPPRHAVSEPLEPNSGVRDGPESSPQTDPNRLGTPSPTHGRRTGALGRPRENHAGRDPSQPPRSPRSPRGRRCWGLGRPSTTSAANPTRPLMDSHLDLSAQSVGNCPPNRIFFHLKEVRSWRPSAQWERWKFPERTGPMGAASAATIGGPSDQSLSQKTAPPPIVGPIVEKQGKPSRGARPVSRQGRGGIRGSRQLLVGSRRRRVRLGTRSGRSRFNGVPCRAMEQVKGEGRAQARGRGGTGGGQAAAEGRGGAGPASGGAARA</sequence>
<accession>A0A7J7EJG0</accession>
<dbReference type="AlphaFoldDB" id="A0A7J7EJG0"/>
<proteinExistence type="predicted"/>